<dbReference type="Proteomes" id="UP000182101">
    <property type="component" value="Plasmid pAMCP48-600"/>
</dbReference>
<sequence>MKGTLFFLPCAIAIESLTAEQREALLARCRALGADVYKGWYESFRSVMDDVIAEVNKPFNYRAQHAYLTIIRKDNRFFMYVKSNIEFAGQGGAIYDFESFMDMTHNVFDINALIYNAPAVTEA</sequence>
<accession>A0AAC9JGF1</accession>
<reference evidence="1 2" key="1">
    <citation type="submission" date="2016-11" db="EMBL/GenBank/DDBJ databases">
        <title>Networking in microbes: conjugative elements and plasmids in the genus Alteromonas.</title>
        <authorList>
            <person name="Lopez-Perez M."/>
            <person name="Ramon-Marco N."/>
            <person name="Rodriguez-Valera F."/>
        </authorList>
    </citation>
    <scope>NUCLEOTIDE SEQUENCE [LARGE SCALE GENOMIC DNA]</scope>
    <source>
        <strain evidence="1 2">CP48</strain>
        <plasmid evidence="2">pamcp48-600</plasmid>
    </source>
</reference>
<proteinExistence type="predicted"/>
<geneLocation type="plasmid" evidence="2">
    <name>pamcp48-600</name>
</geneLocation>
<protein>
    <submittedName>
        <fullName evidence="1">Uncharacterized protein</fullName>
    </submittedName>
</protein>
<name>A0AAC9JGF1_9ALTE</name>
<evidence type="ECO:0000313" key="1">
    <source>
        <dbReference type="EMBL" id="APD92051.1"/>
    </source>
</evidence>
<dbReference type="EMBL" id="CP018025">
    <property type="protein sequence ID" value="APD92051.1"/>
    <property type="molecule type" value="Genomic_DNA"/>
</dbReference>
<dbReference type="RefSeq" id="WP_071960661.1">
    <property type="nucleotide sequence ID" value="NZ_CP018025.1"/>
</dbReference>
<organism evidence="1 2">
    <name type="scientific">Alteromonas mediterranea</name>
    <dbReference type="NCBI Taxonomy" id="314275"/>
    <lineage>
        <taxon>Bacteria</taxon>
        <taxon>Pseudomonadati</taxon>
        <taxon>Pseudomonadota</taxon>
        <taxon>Gammaproteobacteria</taxon>
        <taxon>Alteromonadales</taxon>
        <taxon>Alteromonadaceae</taxon>
        <taxon>Alteromonas/Salinimonas group</taxon>
        <taxon>Alteromonas</taxon>
    </lineage>
</organism>
<evidence type="ECO:0000313" key="2">
    <source>
        <dbReference type="Proteomes" id="UP000182101"/>
    </source>
</evidence>
<keyword evidence="1" id="KW-0614">Plasmid</keyword>
<dbReference type="AlphaFoldDB" id="A0AAC9JGF1"/>
<gene>
    <name evidence="1" type="ORF">BM524_19210</name>
</gene>